<evidence type="ECO:0000313" key="6">
    <source>
        <dbReference type="Proteomes" id="UP000043316"/>
    </source>
</evidence>
<dbReference type="InterPro" id="IPR036388">
    <property type="entry name" value="WH-like_DNA-bd_sf"/>
</dbReference>
<dbReference type="Proteomes" id="UP000043316">
    <property type="component" value="Unassembled WGS sequence"/>
</dbReference>
<organism evidence="5 6">
    <name type="scientific">Yersinia intermedia</name>
    <dbReference type="NCBI Taxonomy" id="631"/>
    <lineage>
        <taxon>Bacteria</taxon>
        <taxon>Pseudomonadati</taxon>
        <taxon>Pseudomonadota</taxon>
        <taxon>Gammaproteobacteria</taxon>
        <taxon>Enterobacterales</taxon>
        <taxon>Yersiniaceae</taxon>
        <taxon>Yersinia</taxon>
    </lineage>
</organism>
<dbReference type="AlphaFoldDB" id="A0A0H5LWG2"/>
<evidence type="ECO:0000259" key="4">
    <source>
        <dbReference type="PROSITE" id="PS51755"/>
    </source>
</evidence>
<evidence type="ECO:0000256" key="2">
    <source>
        <dbReference type="PROSITE-ProRule" id="PRU01091"/>
    </source>
</evidence>
<protein>
    <submittedName>
        <fullName evidence="5">Putative regulatory membrane protein</fullName>
    </submittedName>
</protein>
<evidence type="ECO:0000313" key="5">
    <source>
        <dbReference type="EMBL" id="CRY55375.1"/>
    </source>
</evidence>
<keyword evidence="3" id="KW-1133">Transmembrane helix</keyword>
<evidence type="ECO:0000256" key="3">
    <source>
        <dbReference type="SAM" id="Phobius"/>
    </source>
</evidence>
<accession>A0A0H5LWG2</accession>
<dbReference type="InterPro" id="IPR001867">
    <property type="entry name" value="OmpR/PhoB-type_DNA-bd"/>
</dbReference>
<dbReference type="Pfam" id="PF00486">
    <property type="entry name" value="Trans_reg_C"/>
    <property type="match status" value="1"/>
</dbReference>
<dbReference type="Gene3D" id="1.10.10.10">
    <property type="entry name" value="Winged helix-like DNA-binding domain superfamily/Winged helix DNA-binding domain"/>
    <property type="match status" value="1"/>
</dbReference>
<feature type="domain" description="OmpR/PhoB-type" evidence="4">
    <location>
        <begin position="1"/>
        <end position="97"/>
    </location>
</feature>
<keyword evidence="1 2" id="KW-0238">DNA-binding</keyword>
<evidence type="ECO:0000256" key="1">
    <source>
        <dbReference type="ARBA" id="ARBA00023125"/>
    </source>
</evidence>
<proteinExistence type="predicted"/>
<dbReference type="GO" id="GO:0000160">
    <property type="term" value="P:phosphorelay signal transduction system"/>
    <property type="evidence" value="ECO:0007669"/>
    <property type="project" value="InterPro"/>
</dbReference>
<feature type="DNA-binding region" description="OmpR/PhoB-type" evidence="2">
    <location>
        <begin position="1"/>
        <end position="97"/>
    </location>
</feature>
<dbReference type="GO" id="GO:0003677">
    <property type="term" value="F:DNA binding"/>
    <property type="evidence" value="ECO:0007669"/>
    <property type="project" value="UniProtKB-UniRule"/>
</dbReference>
<feature type="transmembrane region" description="Helical" evidence="3">
    <location>
        <begin position="136"/>
        <end position="158"/>
    </location>
</feature>
<name>A0A0H5LWG2_YERIN</name>
<reference evidence="6" key="1">
    <citation type="submission" date="2015-03" db="EMBL/GenBank/DDBJ databases">
        <authorList>
            <consortium name="Pathogen Informatics"/>
        </authorList>
    </citation>
    <scope>NUCLEOTIDE SEQUENCE [LARGE SCALE GENOMIC DNA]</scope>
    <source>
        <strain evidence="6">R148</strain>
    </source>
</reference>
<dbReference type="PROSITE" id="PS51755">
    <property type="entry name" value="OMPR_PHOB"/>
    <property type="match status" value="1"/>
</dbReference>
<dbReference type="CDD" id="cd00383">
    <property type="entry name" value="trans_reg_C"/>
    <property type="match status" value="1"/>
</dbReference>
<gene>
    <name evidence="5" type="primary">cadC_1</name>
    <name evidence="5" type="ORF">ERS008476_02362</name>
</gene>
<dbReference type="InterPro" id="IPR016032">
    <property type="entry name" value="Sig_transdc_resp-reg_C-effctor"/>
</dbReference>
<keyword evidence="3" id="KW-0472">Membrane</keyword>
<dbReference type="EMBL" id="CWJI01000005">
    <property type="protein sequence ID" value="CRY55375.1"/>
    <property type="molecule type" value="Genomic_DNA"/>
</dbReference>
<sequence length="219" mass="24916">MGEITIGNIKFTPDKRILNKGGVVVKMRNKESEVLSLLCHHYPSTLSREDLEREIWGDSYVTDNTLTQTISNLRHALDDKGHELVMTIPKKGYCISTQPIFTLPDSSQNLILSEGELTRNVVSEFIILMPKGINNFYKTSVVLFLVVCFITSFSLTAIHHQIKINDISSLPILVGLDTKIDNDFLLKFNKKPYIFLKKRSDGEYIACEYNEGELICEKK</sequence>
<dbReference type="SUPFAM" id="SSF46894">
    <property type="entry name" value="C-terminal effector domain of the bipartite response regulators"/>
    <property type="match status" value="1"/>
</dbReference>
<keyword evidence="3" id="KW-0812">Transmembrane</keyword>
<dbReference type="GO" id="GO:0006355">
    <property type="term" value="P:regulation of DNA-templated transcription"/>
    <property type="evidence" value="ECO:0007669"/>
    <property type="project" value="InterPro"/>
</dbReference>
<dbReference type="RefSeq" id="WP_053009658.1">
    <property type="nucleotide sequence ID" value="NZ_CWJI01000005.1"/>
</dbReference>
<dbReference type="SMART" id="SM00862">
    <property type="entry name" value="Trans_reg_C"/>
    <property type="match status" value="1"/>
</dbReference>